<accession>A0A5K7ZSJ5</accession>
<dbReference type="KEGG" id="dov:DSCO28_37470"/>
<organism evidence="1 2">
    <name type="scientific">Desulfosarcina ovata subsp. sediminis</name>
    <dbReference type="NCBI Taxonomy" id="885957"/>
    <lineage>
        <taxon>Bacteria</taxon>
        <taxon>Pseudomonadati</taxon>
        <taxon>Thermodesulfobacteriota</taxon>
        <taxon>Desulfobacteria</taxon>
        <taxon>Desulfobacterales</taxon>
        <taxon>Desulfosarcinaceae</taxon>
        <taxon>Desulfosarcina</taxon>
    </lineage>
</organism>
<evidence type="ECO:0000313" key="2">
    <source>
        <dbReference type="Proteomes" id="UP000425960"/>
    </source>
</evidence>
<reference evidence="1 2" key="1">
    <citation type="submission" date="2019-11" db="EMBL/GenBank/DDBJ databases">
        <title>Comparative genomics of hydrocarbon-degrading Desulfosarcina strains.</title>
        <authorList>
            <person name="Watanabe M."/>
            <person name="Kojima H."/>
            <person name="Fukui M."/>
        </authorList>
    </citation>
    <scope>NUCLEOTIDE SEQUENCE [LARGE SCALE GENOMIC DNA]</scope>
    <source>
        <strain evidence="1 2">28bB2T</strain>
    </source>
</reference>
<protein>
    <submittedName>
        <fullName evidence="1">Uncharacterized protein</fullName>
    </submittedName>
</protein>
<dbReference type="Proteomes" id="UP000425960">
    <property type="component" value="Chromosome"/>
</dbReference>
<dbReference type="AlphaFoldDB" id="A0A5K7ZSJ5"/>
<proteinExistence type="predicted"/>
<name>A0A5K7ZSJ5_9BACT</name>
<gene>
    <name evidence="1" type="ORF">DSCO28_37470</name>
</gene>
<dbReference type="EMBL" id="AP021876">
    <property type="protein sequence ID" value="BBO83181.1"/>
    <property type="molecule type" value="Genomic_DNA"/>
</dbReference>
<evidence type="ECO:0000313" key="1">
    <source>
        <dbReference type="EMBL" id="BBO83181.1"/>
    </source>
</evidence>
<sequence length="65" mass="6967">MRTYGESGNSYHPVPYKIRVGLMMTPITTAAAADADKLAVQQQSLLDDAEKRAADALDGIGKDTK</sequence>